<dbReference type="RefSeq" id="WP_378591689.1">
    <property type="nucleotide sequence ID" value="NZ_JBHSKD010000019.1"/>
</dbReference>
<gene>
    <name evidence="3" type="ORF">ACFPGP_15745</name>
</gene>
<feature type="transmembrane region" description="Helical" evidence="2">
    <location>
        <begin position="31"/>
        <end position="51"/>
    </location>
</feature>
<evidence type="ECO:0000313" key="4">
    <source>
        <dbReference type="Proteomes" id="UP001596087"/>
    </source>
</evidence>
<feature type="region of interest" description="Disordered" evidence="1">
    <location>
        <begin position="1"/>
        <end position="26"/>
    </location>
</feature>
<organism evidence="3 4">
    <name type="scientific">Nocardioides taihuensis</name>
    <dbReference type="NCBI Taxonomy" id="1835606"/>
    <lineage>
        <taxon>Bacteria</taxon>
        <taxon>Bacillati</taxon>
        <taxon>Actinomycetota</taxon>
        <taxon>Actinomycetes</taxon>
        <taxon>Propionibacteriales</taxon>
        <taxon>Nocardioidaceae</taxon>
        <taxon>Nocardioides</taxon>
    </lineage>
</organism>
<accession>A0ABW0BNH8</accession>
<feature type="transmembrane region" description="Helical" evidence="2">
    <location>
        <begin position="190"/>
        <end position="211"/>
    </location>
</feature>
<sequence length="240" mass="25156">MTQSTAATTASTASTAAATHATDAEPRGRRAAWPLIATAAGLTGFTATMVLDGRQYTADGVQLSHQMFVDLTPLTYRLSMVLGYVTVALLLVLAATWRRRVEPRLPGSTAAHLVPLGLVSSAAGLTYGYGWKGALGNYLPGSFEPKAFDDQGLYVYYVLNDFGAWIGWLGVVVAAGAVVVMGLKERSVSRWIGAVALLPVIQTTLMVAGLGVPGVPALLGPAWLVVTGLGLYFGKSTITR</sequence>
<keyword evidence="2" id="KW-0812">Transmembrane</keyword>
<reference evidence="4" key="1">
    <citation type="journal article" date="2019" name="Int. J. Syst. Evol. Microbiol.">
        <title>The Global Catalogue of Microorganisms (GCM) 10K type strain sequencing project: providing services to taxonomists for standard genome sequencing and annotation.</title>
        <authorList>
            <consortium name="The Broad Institute Genomics Platform"/>
            <consortium name="The Broad Institute Genome Sequencing Center for Infectious Disease"/>
            <person name="Wu L."/>
            <person name="Ma J."/>
        </authorList>
    </citation>
    <scope>NUCLEOTIDE SEQUENCE [LARGE SCALE GENOMIC DNA]</scope>
    <source>
        <strain evidence="4">DFY41</strain>
    </source>
</reference>
<evidence type="ECO:0000313" key="3">
    <source>
        <dbReference type="EMBL" id="MFC5178136.1"/>
    </source>
</evidence>
<feature type="transmembrane region" description="Helical" evidence="2">
    <location>
        <begin position="162"/>
        <end position="183"/>
    </location>
</feature>
<dbReference type="EMBL" id="JBHSKD010000019">
    <property type="protein sequence ID" value="MFC5178136.1"/>
    <property type="molecule type" value="Genomic_DNA"/>
</dbReference>
<feature type="transmembrane region" description="Helical" evidence="2">
    <location>
        <begin position="217"/>
        <end position="234"/>
    </location>
</feature>
<protein>
    <recommendedName>
        <fullName evidence="5">Tryptophan-rich sensory protein</fullName>
    </recommendedName>
</protein>
<comment type="caution">
    <text evidence="3">The sequence shown here is derived from an EMBL/GenBank/DDBJ whole genome shotgun (WGS) entry which is preliminary data.</text>
</comment>
<proteinExistence type="predicted"/>
<keyword evidence="4" id="KW-1185">Reference proteome</keyword>
<dbReference type="Proteomes" id="UP001596087">
    <property type="component" value="Unassembled WGS sequence"/>
</dbReference>
<feature type="compositionally biased region" description="Low complexity" evidence="1">
    <location>
        <begin position="1"/>
        <end position="21"/>
    </location>
</feature>
<keyword evidence="2" id="KW-0472">Membrane</keyword>
<evidence type="ECO:0000256" key="1">
    <source>
        <dbReference type="SAM" id="MobiDB-lite"/>
    </source>
</evidence>
<name>A0ABW0BNH8_9ACTN</name>
<evidence type="ECO:0000256" key="2">
    <source>
        <dbReference type="SAM" id="Phobius"/>
    </source>
</evidence>
<evidence type="ECO:0008006" key="5">
    <source>
        <dbReference type="Google" id="ProtNLM"/>
    </source>
</evidence>
<feature type="transmembrane region" description="Helical" evidence="2">
    <location>
        <begin position="74"/>
        <end position="97"/>
    </location>
</feature>
<keyword evidence="2" id="KW-1133">Transmembrane helix</keyword>
<feature type="transmembrane region" description="Helical" evidence="2">
    <location>
        <begin position="109"/>
        <end position="130"/>
    </location>
</feature>